<comment type="caution">
    <text evidence="3">The sequence shown here is derived from an EMBL/GenBank/DDBJ whole genome shotgun (WGS) entry which is preliminary data.</text>
</comment>
<dbReference type="GO" id="GO:0016746">
    <property type="term" value="F:acyltransferase activity"/>
    <property type="evidence" value="ECO:0007669"/>
    <property type="project" value="UniProtKB-KW"/>
</dbReference>
<dbReference type="InterPro" id="IPR050179">
    <property type="entry name" value="Trans_hexapeptide_repeat"/>
</dbReference>
<proteinExistence type="predicted"/>
<evidence type="ECO:0000313" key="4">
    <source>
        <dbReference type="Proteomes" id="UP000255036"/>
    </source>
</evidence>
<organism evidence="3 4">
    <name type="scientific">Anaerosacchariphilus polymeriproducens</name>
    <dbReference type="NCBI Taxonomy" id="1812858"/>
    <lineage>
        <taxon>Bacteria</taxon>
        <taxon>Bacillati</taxon>
        <taxon>Bacillota</taxon>
        <taxon>Clostridia</taxon>
        <taxon>Lachnospirales</taxon>
        <taxon>Lachnospiraceae</taxon>
        <taxon>Anaerosacchariphilus</taxon>
    </lineage>
</organism>
<dbReference type="PROSITE" id="PS00101">
    <property type="entry name" value="HEXAPEP_TRANSFERASES"/>
    <property type="match status" value="1"/>
</dbReference>
<evidence type="ECO:0000313" key="3">
    <source>
        <dbReference type="EMBL" id="RDU23270.1"/>
    </source>
</evidence>
<dbReference type="Pfam" id="PF14602">
    <property type="entry name" value="Hexapep_2"/>
    <property type="match status" value="1"/>
</dbReference>
<accession>A0A371AUW4</accession>
<keyword evidence="2" id="KW-0677">Repeat</keyword>
<evidence type="ECO:0000256" key="2">
    <source>
        <dbReference type="ARBA" id="ARBA00022737"/>
    </source>
</evidence>
<keyword evidence="4" id="KW-1185">Reference proteome</keyword>
<dbReference type="CDD" id="cd04647">
    <property type="entry name" value="LbH_MAT_like"/>
    <property type="match status" value="1"/>
</dbReference>
<dbReference type="Gene3D" id="2.160.10.10">
    <property type="entry name" value="Hexapeptide repeat proteins"/>
    <property type="match status" value="1"/>
</dbReference>
<dbReference type="Proteomes" id="UP000255036">
    <property type="component" value="Unassembled WGS sequence"/>
</dbReference>
<sequence length="173" mass="19357">MVKKIMQKIAFDLAKGEKVNNILRRKGITIGKNCELHKNVIWGSEPYLIELGDNVRVTEGVKFITHDGGAWVLRNDGRLKNADLFGRIVVKDNVHIGLNSILMPGVTIGSNSVVGCGAIVTKDVPENTIVAGVPARVIETIDEYYEKNKDKCDYTKHMDSNEKREYLNKKYAL</sequence>
<dbReference type="EMBL" id="QRCT01000029">
    <property type="protein sequence ID" value="RDU23270.1"/>
    <property type="molecule type" value="Genomic_DNA"/>
</dbReference>
<reference evidence="3 4" key="1">
    <citation type="submission" date="2018-07" db="EMBL/GenBank/DDBJ databases">
        <title>Anaerosacharophilus polymeroproducens gen. nov. sp. nov., an anaerobic bacterium isolated from salt field.</title>
        <authorList>
            <person name="Kim W."/>
            <person name="Yang S.-H."/>
            <person name="Oh J."/>
            <person name="Lee J.-H."/>
            <person name="Kwon K.K."/>
        </authorList>
    </citation>
    <scope>NUCLEOTIDE SEQUENCE [LARGE SCALE GENOMIC DNA]</scope>
    <source>
        <strain evidence="3 4">MCWD5</strain>
    </source>
</reference>
<protein>
    <submittedName>
        <fullName evidence="3">Acyltransferase</fullName>
    </submittedName>
</protein>
<dbReference type="InterPro" id="IPR011004">
    <property type="entry name" value="Trimer_LpxA-like_sf"/>
</dbReference>
<name>A0A371AUW4_9FIRM</name>
<dbReference type="AlphaFoldDB" id="A0A371AUW4"/>
<dbReference type="InterPro" id="IPR001451">
    <property type="entry name" value="Hexapep"/>
</dbReference>
<dbReference type="InterPro" id="IPR018357">
    <property type="entry name" value="Hexapep_transf_CS"/>
</dbReference>
<keyword evidence="1 3" id="KW-0808">Transferase</keyword>
<keyword evidence="3" id="KW-0012">Acyltransferase</keyword>
<evidence type="ECO:0000256" key="1">
    <source>
        <dbReference type="ARBA" id="ARBA00022679"/>
    </source>
</evidence>
<dbReference type="OrthoDB" id="9801697at2"/>
<gene>
    <name evidence="3" type="ORF">DWV06_10195</name>
</gene>
<dbReference type="PANTHER" id="PTHR43300">
    <property type="entry name" value="ACETYLTRANSFERASE"/>
    <property type="match status" value="1"/>
</dbReference>
<dbReference type="SUPFAM" id="SSF51161">
    <property type="entry name" value="Trimeric LpxA-like enzymes"/>
    <property type="match status" value="1"/>
</dbReference>
<dbReference type="RefSeq" id="WP_115482086.1">
    <property type="nucleotide sequence ID" value="NZ_QRCT01000029.1"/>
</dbReference>